<dbReference type="SUPFAM" id="SSF116726">
    <property type="entry name" value="TrkA C-terminal domain-like"/>
    <property type="match status" value="2"/>
</dbReference>
<evidence type="ECO:0000313" key="10">
    <source>
        <dbReference type="Proteomes" id="UP001172083"/>
    </source>
</evidence>
<feature type="transmembrane region" description="Helical" evidence="7">
    <location>
        <begin position="6"/>
        <end position="23"/>
    </location>
</feature>
<feature type="domain" description="RCK C-terminal" evidence="8">
    <location>
        <begin position="208"/>
        <end position="293"/>
    </location>
</feature>
<feature type="transmembrane region" description="Helical" evidence="7">
    <location>
        <begin position="97"/>
        <end position="118"/>
    </location>
</feature>
<organism evidence="9 10">
    <name type="scientific">Agaribacillus aureus</name>
    <dbReference type="NCBI Taxonomy" id="3051825"/>
    <lineage>
        <taxon>Bacteria</taxon>
        <taxon>Pseudomonadati</taxon>
        <taxon>Bacteroidota</taxon>
        <taxon>Cytophagia</taxon>
        <taxon>Cytophagales</taxon>
        <taxon>Splendidivirgaceae</taxon>
        <taxon>Agaribacillus</taxon>
    </lineage>
</organism>
<proteinExistence type="predicted"/>
<reference evidence="9" key="1">
    <citation type="submission" date="2023-06" db="EMBL/GenBank/DDBJ databases">
        <title>Genomic of Agaribacillus aureum.</title>
        <authorList>
            <person name="Wang G."/>
        </authorList>
    </citation>
    <scope>NUCLEOTIDE SEQUENCE</scope>
    <source>
        <strain evidence="9">BMA12</strain>
    </source>
</reference>
<name>A0ABT8L610_9BACT</name>
<evidence type="ECO:0000256" key="6">
    <source>
        <dbReference type="ARBA" id="ARBA00023136"/>
    </source>
</evidence>
<feature type="transmembrane region" description="Helical" evidence="7">
    <location>
        <begin position="30"/>
        <end position="48"/>
    </location>
</feature>
<accession>A0ABT8L610</accession>
<dbReference type="Gene3D" id="3.30.70.1450">
    <property type="entry name" value="Regulator of K+ conductance, C-terminal domain"/>
    <property type="match status" value="2"/>
</dbReference>
<feature type="transmembrane region" description="Helical" evidence="7">
    <location>
        <begin position="178"/>
        <end position="198"/>
    </location>
</feature>
<evidence type="ECO:0000256" key="3">
    <source>
        <dbReference type="ARBA" id="ARBA00022692"/>
    </source>
</evidence>
<dbReference type="Pfam" id="PF02080">
    <property type="entry name" value="TrkA_C"/>
    <property type="match status" value="2"/>
</dbReference>
<dbReference type="Proteomes" id="UP001172083">
    <property type="component" value="Unassembled WGS sequence"/>
</dbReference>
<feature type="transmembrane region" description="Helical" evidence="7">
    <location>
        <begin position="530"/>
        <end position="549"/>
    </location>
</feature>
<dbReference type="InterPro" id="IPR051679">
    <property type="entry name" value="DASS-Related_Transporters"/>
</dbReference>
<dbReference type="PANTHER" id="PTHR43652:SF2">
    <property type="entry name" value="BASIC AMINO ACID ANTIPORTER YFCC-RELATED"/>
    <property type="match status" value="1"/>
</dbReference>
<evidence type="ECO:0000256" key="5">
    <source>
        <dbReference type="ARBA" id="ARBA00022989"/>
    </source>
</evidence>
<protein>
    <submittedName>
        <fullName evidence="9">SLC13 family permease</fullName>
    </submittedName>
</protein>
<feature type="transmembrane region" description="Helical" evidence="7">
    <location>
        <begin position="448"/>
        <end position="465"/>
    </location>
</feature>
<keyword evidence="5 7" id="KW-1133">Transmembrane helix</keyword>
<sequence length="594" mass="65576">MIPTEFQSYFVLFVIFLIFYFIYRDLLRPSISFLFATLTFLVTGILTYQEVLSGVSNDKIASIVILILISAGLRKNYNIERIFDKIFKRARTYRSFLFRMMAQVAAISSLINNAPVVALMTPYVFNWGKRNNVAPSKLLIPLSFATIMGGMITVIGTSTTLLLNGFLSENNILEIQPLDLLILGLMVTVTGIAFLGFIGHRLLPNYVDVIEEFKKNSREYLVETQLTKESNLVNKTIIEAGLRNLNGVYLVEIIRDNELISPVNPEETIQNKDQLIFAGNTNNIVDLVNSDKGLTLPENTDQDRLSEVEVTECVISNNSSLIGKMVRTTDFRNRYDAAVVAIHRGGEKISGKIGDTVLKSGDLLLLYTGDNFKERVDLYRDLFIISSQRKAVKSSAKKYLALAVMSGLIGLLYLFGEMSLFPIVLIIYGTMIGFRMVTVRDIKREIDLNLIAILVFSLAIGQAILKTSAGNLLAGAFINVLEPFGLIAILLGLVAVTGILTSLVGNAGAISIAFPLALSITNNLNVDGMPFYLAIAFAASATFLTPISYQTNLIIYGPGGYNFGDFFKIGLPVTILYLLVAISGIIFLYQDVLL</sequence>
<dbReference type="RefSeq" id="WP_346757577.1">
    <property type="nucleotide sequence ID" value="NZ_JAUJEB010000001.1"/>
</dbReference>
<evidence type="ECO:0000256" key="7">
    <source>
        <dbReference type="SAM" id="Phobius"/>
    </source>
</evidence>
<comment type="caution">
    <text evidence="9">The sequence shown here is derived from an EMBL/GenBank/DDBJ whole genome shotgun (WGS) entry which is preliminary data.</text>
</comment>
<gene>
    <name evidence="9" type="ORF">QQ020_09350</name>
</gene>
<keyword evidence="3 7" id="KW-0812">Transmembrane</keyword>
<evidence type="ECO:0000256" key="2">
    <source>
        <dbReference type="ARBA" id="ARBA00022448"/>
    </source>
</evidence>
<dbReference type="PROSITE" id="PS51202">
    <property type="entry name" value="RCK_C"/>
    <property type="match status" value="2"/>
</dbReference>
<feature type="transmembrane region" description="Helical" evidence="7">
    <location>
        <begin position="485"/>
        <end position="518"/>
    </location>
</feature>
<evidence type="ECO:0000259" key="8">
    <source>
        <dbReference type="PROSITE" id="PS51202"/>
    </source>
</evidence>
<feature type="transmembrane region" description="Helical" evidence="7">
    <location>
        <begin position="399"/>
        <end position="428"/>
    </location>
</feature>
<keyword evidence="10" id="KW-1185">Reference proteome</keyword>
<feature type="transmembrane region" description="Helical" evidence="7">
    <location>
        <begin position="138"/>
        <end position="166"/>
    </location>
</feature>
<keyword evidence="4" id="KW-0677">Repeat</keyword>
<dbReference type="Pfam" id="PF03600">
    <property type="entry name" value="CitMHS"/>
    <property type="match status" value="1"/>
</dbReference>
<dbReference type="PANTHER" id="PTHR43652">
    <property type="entry name" value="BASIC AMINO ACID ANTIPORTER YFCC-RELATED"/>
    <property type="match status" value="1"/>
</dbReference>
<keyword evidence="2" id="KW-0813">Transport</keyword>
<dbReference type="InterPro" id="IPR036721">
    <property type="entry name" value="RCK_C_sf"/>
</dbReference>
<evidence type="ECO:0000313" key="9">
    <source>
        <dbReference type="EMBL" id="MDN5212255.1"/>
    </source>
</evidence>
<evidence type="ECO:0000256" key="1">
    <source>
        <dbReference type="ARBA" id="ARBA00004141"/>
    </source>
</evidence>
<evidence type="ECO:0000256" key="4">
    <source>
        <dbReference type="ARBA" id="ARBA00022737"/>
    </source>
</evidence>
<keyword evidence="6 7" id="KW-0472">Membrane</keyword>
<comment type="subcellular location">
    <subcellularLocation>
        <location evidence="1">Membrane</location>
        <topology evidence="1">Multi-pass membrane protein</topology>
    </subcellularLocation>
</comment>
<feature type="transmembrane region" description="Helical" evidence="7">
    <location>
        <begin position="569"/>
        <end position="589"/>
    </location>
</feature>
<dbReference type="InterPro" id="IPR004680">
    <property type="entry name" value="Cit_transptr-like_dom"/>
</dbReference>
<dbReference type="EMBL" id="JAUJEB010000001">
    <property type="protein sequence ID" value="MDN5212255.1"/>
    <property type="molecule type" value="Genomic_DNA"/>
</dbReference>
<dbReference type="InterPro" id="IPR006037">
    <property type="entry name" value="RCK_C"/>
</dbReference>
<feature type="domain" description="RCK C-terminal" evidence="8">
    <location>
        <begin position="298"/>
        <end position="382"/>
    </location>
</feature>